<evidence type="ECO:0000313" key="5">
    <source>
        <dbReference type="EMBL" id="VDI30103.1"/>
    </source>
</evidence>
<dbReference type="EMBL" id="UYJE01004651">
    <property type="protein sequence ID" value="VDI30103.1"/>
    <property type="molecule type" value="Genomic_DNA"/>
</dbReference>
<feature type="repeat" description="ANK" evidence="3">
    <location>
        <begin position="120"/>
        <end position="153"/>
    </location>
</feature>
<feature type="repeat" description="ANK" evidence="3">
    <location>
        <begin position="87"/>
        <end position="119"/>
    </location>
</feature>
<gene>
    <name evidence="5" type="ORF">MGAL_10B089116</name>
</gene>
<evidence type="ECO:0000256" key="3">
    <source>
        <dbReference type="PROSITE-ProRule" id="PRU00023"/>
    </source>
</evidence>
<feature type="repeat" description="ANK" evidence="3">
    <location>
        <begin position="450"/>
        <end position="482"/>
    </location>
</feature>
<dbReference type="PROSITE" id="PS50297">
    <property type="entry name" value="ANK_REP_REGION"/>
    <property type="match status" value="3"/>
</dbReference>
<dbReference type="Gene3D" id="3.30.460.90">
    <property type="match status" value="1"/>
</dbReference>
<dbReference type="Pfam" id="PF12796">
    <property type="entry name" value="Ank_2"/>
    <property type="match status" value="2"/>
</dbReference>
<dbReference type="OrthoDB" id="70519at2759"/>
<dbReference type="InterPro" id="IPR046903">
    <property type="entry name" value="Mab-21-like_nuc_Trfase"/>
</dbReference>
<dbReference type="InterPro" id="IPR051637">
    <property type="entry name" value="Ank_repeat_dom-contain_49"/>
</dbReference>
<sequence length="975" mass="112287">MFQKANRLVNKTISRNYTYYLPCSEVFYKLWNILFHLILAWTEQSKLITKIMPWKDPLLAAVQYKSAKTVLKLLQFNPVSIEGPCSDFISPLQIAISNDDIHSVKTLIQYKANANLPDSDGDTALHLAACSETSFAVFKEVLKAGANMYCKDINEKTPLHYACLEANVDKVVAMLKYLNPPVNEPDEEGATPLHFLVDASSEFEGDAVNHVVKTIKLAVKKGFDINTKTKEGETILHVASRGIYSELFIPELLKIKGINVTIQNKYKENFIHCFLRYRAGIDTSERFMFYLLDEQLPIIPKEQLATIMNQQNNDGHLPVSFYIIRGLVNVKLVKHFITFIDNINIKEKFGHTLLHLTSQSVLQQNEKIPILKYLIKRGADVNIRDIFGRTALFFAWKLQVVKLLVESGADINLIDQCRRTPIVATFPACDPRICQYLINKGCRVNKNDKFGSTSLHYAAWENRIREVDVLLRNGADVYKRDRSGRTPHDIALFWRCWDTSALLEKSMTKGSFERPYSTNALGYKSPWINLNWSISYNEYQSITNLREHFDLSKDLEEYYSHVLDIPGVGLPQSVDEAQWIESLILSFTRQIANQVGNLDKRFKCSLFRSGSTYEGTKIDDPDEFDFLLILDKFSQICTADQSHQANILHLNKGFHNVRHKNDVINEDFQYYFDHKKFLNCKILRDDFFGLVKLVLTNPSTWIYDEVFVDGFSIHNKLNTPTINFKLFIIGENYKGIHASIDIVPAIRVQNWRPIGANLTVNNIVSERVLQEDFLMLCQHPEADDEAFEEVDTDIFFRISCAPLELQLMRSFPKWIRQSYALAKIMKSNFVCPKMKYERKQTIEMFDMFEGNNQSRNDTFIASEEISSYMLKNCLFHTVDSEPRILHQLPHPHRSVLYNSIVLALKLYDLLGELALAGNLPVFLLPRLNIFEKDLEQTNNTNVPDEECEVISCDKDVTTCEKIKMFADFIRKLNSV</sequence>
<name>A0A8B6E5N7_MYTGA</name>
<keyword evidence="2 3" id="KW-0040">ANK repeat</keyword>
<dbReference type="InterPro" id="IPR002110">
    <property type="entry name" value="Ankyrin_rpt"/>
</dbReference>
<evidence type="ECO:0000256" key="2">
    <source>
        <dbReference type="ARBA" id="ARBA00023043"/>
    </source>
</evidence>
<dbReference type="PANTHER" id="PTHR24180:SF45">
    <property type="entry name" value="POLY [ADP-RIBOSE] POLYMERASE TANKYRASE"/>
    <property type="match status" value="1"/>
</dbReference>
<evidence type="ECO:0000259" key="4">
    <source>
        <dbReference type="Pfam" id="PF03281"/>
    </source>
</evidence>
<protein>
    <submittedName>
        <fullName evidence="5">Serine/threonine-protein phosphatase 6 regulatory ankyrin repeat subunit A</fullName>
    </submittedName>
</protein>
<reference evidence="5" key="1">
    <citation type="submission" date="2018-11" db="EMBL/GenBank/DDBJ databases">
        <authorList>
            <person name="Alioto T."/>
            <person name="Alioto T."/>
        </authorList>
    </citation>
    <scope>NUCLEOTIDE SEQUENCE</scope>
</reference>
<feature type="repeat" description="ANK" evidence="3">
    <location>
        <begin position="154"/>
        <end position="187"/>
    </location>
</feature>
<organism evidence="5 6">
    <name type="scientific">Mytilus galloprovincialis</name>
    <name type="common">Mediterranean mussel</name>
    <dbReference type="NCBI Taxonomy" id="29158"/>
    <lineage>
        <taxon>Eukaryota</taxon>
        <taxon>Metazoa</taxon>
        <taxon>Spiralia</taxon>
        <taxon>Lophotrochozoa</taxon>
        <taxon>Mollusca</taxon>
        <taxon>Bivalvia</taxon>
        <taxon>Autobranchia</taxon>
        <taxon>Pteriomorphia</taxon>
        <taxon>Mytilida</taxon>
        <taxon>Mytiloidea</taxon>
        <taxon>Mytilidae</taxon>
        <taxon>Mytilinae</taxon>
        <taxon>Mytilus</taxon>
    </lineage>
</organism>
<dbReference type="AlphaFoldDB" id="A0A8B6E5N7"/>
<dbReference type="PANTHER" id="PTHR24180">
    <property type="entry name" value="CYCLIN-DEPENDENT KINASE INHIBITOR 2C-RELATED"/>
    <property type="match status" value="1"/>
</dbReference>
<evidence type="ECO:0000256" key="1">
    <source>
        <dbReference type="ARBA" id="ARBA00022737"/>
    </source>
</evidence>
<keyword evidence="6" id="KW-1185">Reference proteome</keyword>
<proteinExistence type="predicted"/>
<accession>A0A8B6E5N7</accession>
<dbReference type="InterPro" id="IPR036770">
    <property type="entry name" value="Ankyrin_rpt-contain_sf"/>
</dbReference>
<comment type="caution">
    <text evidence="5">The sequence shown here is derived from an EMBL/GenBank/DDBJ whole genome shotgun (WGS) entry which is preliminary data.</text>
</comment>
<dbReference type="Pfam" id="PF00023">
    <property type="entry name" value="Ank"/>
    <property type="match status" value="1"/>
</dbReference>
<dbReference type="Gene3D" id="1.25.40.20">
    <property type="entry name" value="Ankyrin repeat-containing domain"/>
    <property type="match status" value="3"/>
</dbReference>
<dbReference type="PROSITE" id="PS50088">
    <property type="entry name" value="ANK_REPEAT"/>
    <property type="match status" value="5"/>
</dbReference>
<dbReference type="SUPFAM" id="SSF48403">
    <property type="entry name" value="Ankyrin repeat"/>
    <property type="match status" value="2"/>
</dbReference>
<dbReference type="Pfam" id="PF03281">
    <property type="entry name" value="Mab-21"/>
    <property type="match status" value="1"/>
</dbReference>
<dbReference type="Proteomes" id="UP000596742">
    <property type="component" value="Unassembled WGS sequence"/>
</dbReference>
<evidence type="ECO:0000313" key="6">
    <source>
        <dbReference type="Proteomes" id="UP000596742"/>
    </source>
</evidence>
<keyword evidence="1" id="KW-0677">Repeat</keyword>
<feature type="domain" description="Mab-21-like nucleotidyltransferase" evidence="4">
    <location>
        <begin position="612"/>
        <end position="809"/>
    </location>
</feature>
<feature type="repeat" description="ANK" evidence="3">
    <location>
        <begin position="349"/>
        <end position="386"/>
    </location>
</feature>
<dbReference type="SMART" id="SM00248">
    <property type="entry name" value="ANK"/>
    <property type="match status" value="11"/>
</dbReference>